<evidence type="ECO:0000256" key="1">
    <source>
        <dbReference type="ARBA" id="ARBA00004167"/>
    </source>
</evidence>
<dbReference type="InterPro" id="IPR001762">
    <property type="entry name" value="Disintegrin_dom"/>
</dbReference>
<comment type="caution">
    <text evidence="7">Lacks conserved residue(s) required for the propagation of feature annotation.</text>
</comment>
<dbReference type="SUPFAM" id="SSF57552">
    <property type="entry name" value="Blood coagulation inhibitor (disintegrin)"/>
    <property type="match status" value="1"/>
</dbReference>
<evidence type="ECO:0000313" key="11">
    <source>
        <dbReference type="Ensembl" id="ENSRFEP00010001692.1"/>
    </source>
</evidence>
<dbReference type="GO" id="GO:0008584">
    <property type="term" value="P:male gonad development"/>
    <property type="evidence" value="ECO:0007669"/>
    <property type="project" value="TreeGrafter"/>
</dbReference>
<keyword evidence="12" id="KW-1185">Reference proteome</keyword>
<evidence type="ECO:0000256" key="7">
    <source>
        <dbReference type="PROSITE-ProRule" id="PRU00076"/>
    </source>
</evidence>
<keyword evidence="2 7" id="KW-0245">EGF-like domain</keyword>
<reference evidence="11" key="5">
    <citation type="submission" date="2025-09" db="UniProtKB">
        <authorList>
            <consortium name="Ensembl"/>
        </authorList>
    </citation>
    <scope>IDENTIFICATION</scope>
</reference>
<keyword evidence="3" id="KW-0812">Transmembrane</keyword>
<dbReference type="Gene3D" id="3.40.390.10">
    <property type="entry name" value="Collagenase (Catalytic Domain)"/>
    <property type="match status" value="1"/>
</dbReference>
<dbReference type="GO" id="GO:0004222">
    <property type="term" value="F:metalloendopeptidase activity"/>
    <property type="evidence" value="ECO:0007669"/>
    <property type="project" value="InterPro"/>
</dbReference>
<dbReference type="InterPro" id="IPR006586">
    <property type="entry name" value="ADAM_Cys-rich"/>
</dbReference>
<comment type="subunit">
    <text evidence="6">Interacts with TEX101.</text>
</comment>
<keyword evidence="7" id="KW-1015">Disulfide bond</keyword>
<evidence type="ECO:0000256" key="3">
    <source>
        <dbReference type="ARBA" id="ARBA00022692"/>
    </source>
</evidence>
<evidence type="ECO:0000256" key="5">
    <source>
        <dbReference type="ARBA" id="ARBA00023136"/>
    </source>
</evidence>
<dbReference type="Ensembl" id="ENSRFET00010001872.1">
    <property type="protein sequence ID" value="ENSRFEP00010001692.1"/>
    <property type="gene ID" value="ENSRFEG00010001208.1"/>
</dbReference>
<dbReference type="Gene3D" id="4.10.70.10">
    <property type="entry name" value="Disintegrin domain"/>
    <property type="match status" value="1"/>
</dbReference>
<dbReference type="PANTHER" id="PTHR11905:SF28">
    <property type="entry name" value="DISINTEGRIN AND METALLOPROTEINASE DOMAIN-CONTAINING PROTEIN 5"/>
    <property type="match status" value="1"/>
</dbReference>
<dbReference type="InterPro" id="IPR024079">
    <property type="entry name" value="MetalloPept_cat_dom_sf"/>
</dbReference>
<dbReference type="Pfam" id="PF01421">
    <property type="entry name" value="Reprolysin"/>
    <property type="match status" value="1"/>
</dbReference>
<sequence length="378" mass="42513">MGSDIKVVTQKVIQIIGLVNIMLTQLKLTVVISSIEIWSNKNKISTLGNPNQILFRFLEWKSKHVFRPYHTAYLLAFKKHPSFIGATLPGRICNKNNAAGVALNCTHKKCCDPRTCMYKGNKDCGSGECCTQHCTVKPAGILCRKSFDKECDFVEFCNGITPHCGPDTFVRNGHYCNSGESFCYEGRCRMFNKQCENLVGKDARGAPFACFEEINGRADKFGNCGHWYCGFSDSLCGKLVCAWPHKTLVSRANLSVMYTHVREDICVSTFLNSGDIHGVEKRDKTYVEDGTACGPEMYCVKFRCLEIKYHIDQKACSRSGNCNDRGICNNFNHCHCEKGFVPPHCKPMKREFGSIDDGHQIKTSTFKSRNSRAYNLTN</sequence>
<evidence type="ECO:0000256" key="6">
    <source>
        <dbReference type="ARBA" id="ARBA00038664"/>
    </source>
</evidence>
<name>A0A671DLH9_RHIFE</name>
<reference evidence="11 12" key="2">
    <citation type="journal article" date="2018" name="Annu Rev Anim Biosci">
        <title>Bat Biology, Genomes, and the Bat1K Project: To Generate Chromosome-Level Genomes for All Living Bat Species.</title>
        <authorList>
            <person name="Teeling E.C."/>
            <person name="Vernes S.C."/>
            <person name="Davalos L.M."/>
            <person name="Ray D.A."/>
            <person name="Gilbert M.T.P."/>
            <person name="Myers E."/>
        </authorList>
    </citation>
    <scope>NUCLEOTIDE SEQUENCE</scope>
</reference>
<dbReference type="GO" id="GO:0007155">
    <property type="term" value="P:cell adhesion"/>
    <property type="evidence" value="ECO:0007669"/>
    <property type="project" value="TreeGrafter"/>
</dbReference>
<accession>A0A671DLH9</accession>
<reference evidence="12" key="3">
    <citation type="submission" date="2018-12" db="EMBL/GenBank/DDBJ databases">
        <title>G10K-VGP greater horseshoe bat female genome, primary haplotype.</title>
        <authorList>
            <person name="Teeling E."/>
            <person name="Myers G."/>
            <person name="Vernes S."/>
            <person name="Pippel M."/>
            <person name="Winkler S."/>
            <person name="Fedrigo O."/>
            <person name="Rhie A."/>
            <person name="Koren S."/>
            <person name="Phillippy A."/>
            <person name="Lewin H."/>
            <person name="Damas J."/>
            <person name="Howe K."/>
            <person name="Mountcastle J."/>
            <person name="Jarvis E.D."/>
        </authorList>
    </citation>
    <scope>NUCLEOTIDE SEQUENCE [LARGE SCALE GENOMIC DNA]</scope>
</reference>
<evidence type="ECO:0000313" key="12">
    <source>
        <dbReference type="Proteomes" id="UP000472240"/>
    </source>
</evidence>
<evidence type="ECO:0000256" key="4">
    <source>
        <dbReference type="ARBA" id="ARBA00022989"/>
    </source>
</evidence>
<dbReference type="AlphaFoldDB" id="A0A671DLH9"/>
<dbReference type="GeneTree" id="ENSGT00940000162784"/>
<reference evidence="11 12" key="1">
    <citation type="journal article" date="2015" name="Annu Rev Anim Biosci">
        <title>The Genome 10K Project: a way forward.</title>
        <authorList>
            <person name="Koepfli K.P."/>
            <person name="Paten B."/>
            <person name="O'Brien S.J."/>
            <person name="Koepfli K.P."/>
            <person name="Paten B."/>
            <person name="Antunes A."/>
            <person name="Belov K."/>
            <person name="Bustamante C."/>
            <person name="Castoe T.A."/>
            <person name="Clawson H."/>
            <person name="Crawford A.J."/>
            <person name="Diekhans M."/>
            <person name="Distel D."/>
            <person name="Durbin R."/>
            <person name="Earl D."/>
            <person name="Fujita M.K."/>
            <person name="Gamble T."/>
            <person name="Georges A."/>
            <person name="Gemmell N."/>
            <person name="Gilbert M.T."/>
            <person name="Graves J.M."/>
            <person name="Green R.E."/>
            <person name="Hickey G."/>
            <person name="Jarvis E.D."/>
            <person name="Johnson W."/>
            <person name="Komissarov A."/>
            <person name="Korf I."/>
            <person name="Kuhn R."/>
            <person name="Larkin D.M."/>
            <person name="Lewin H."/>
            <person name="Lopez J.V."/>
            <person name="Ma J."/>
            <person name="Marques-Bonet T."/>
            <person name="Miller W."/>
            <person name="Murphy R."/>
            <person name="Pevzner P."/>
            <person name="Shapiro B."/>
            <person name="Steiner C."/>
            <person name="Tamazian G."/>
            <person name="Venkatesh B."/>
            <person name="Wang J."/>
            <person name="Wayne R."/>
            <person name="Wiley E."/>
            <person name="Yang H."/>
            <person name="Zhang G."/>
            <person name="Haussler D."/>
            <person name="Ryder O."/>
            <person name="O'Brien S.J."/>
        </authorList>
    </citation>
    <scope>NUCLEOTIDE SEQUENCE</scope>
</reference>
<comment type="subcellular location">
    <subcellularLocation>
        <location evidence="1">Membrane</location>
        <topology evidence="1">Single-pass membrane protein</topology>
    </subcellularLocation>
</comment>
<dbReference type="InterPro" id="IPR000742">
    <property type="entry name" value="EGF"/>
</dbReference>
<dbReference type="SUPFAM" id="SSF55486">
    <property type="entry name" value="Metalloproteases ('zincins'), catalytic domain"/>
    <property type="match status" value="1"/>
</dbReference>
<dbReference type="InterPro" id="IPR001590">
    <property type="entry name" value="Peptidase_M12B"/>
</dbReference>
<evidence type="ECO:0000259" key="10">
    <source>
        <dbReference type="PROSITE" id="PS50215"/>
    </source>
</evidence>
<feature type="domain" description="EGF-like" evidence="8">
    <location>
        <begin position="312"/>
        <end position="346"/>
    </location>
</feature>
<evidence type="ECO:0000259" key="9">
    <source>
        <dbReference type="PROSITE" id="PS50214"/>
    </source>
</evidence>
<dbReference type="Pfam" id="PF08516">
    <property type="entry name" value="ADAM_CR"/>
    <property type="match status" value="1"/>
</dbReference>
<feature type="disulfide bond" evidence="7">
    <location>
        <begin position="336"/>
        <end position="345"/>
    </location>
</feature>
<dbReference type="InterPro" id="IPR036436">
    <property type="entry name" value="Disintegrin_dom_sf"/>
</dbReference>
<dbReference type="SMART" id="SM00050">
    <property type="entry name" value="DISIN"/>
    <property type="match status" value="1"/>
</dbReference>
<keyword evidence="4" id="KW-1133">Transmembrane helix</keyword>
<feature type="domain" description="Disintegrin" evidence="9">
    <location>
        <begin position="90"/>
        <end position="172"/>
    </location>
</feature>
<evidence type="ECO:0000256" key="2">
    <source>
        <dbReference type="ARBA" id="ARBA00022536"/>
    </source>
</evidence>
<dbReference type="PANTHER" id="PTHR11905">
    <property type="entry name" value="ADAM A DISINTEGRIN AND METALLOPROTEASE DOMAIN"/>
    <property type="match status" value="1"/>
</dbReference>
<dbReference type="Proteomes" id="UP000472240">
    <property type="component" value="Chromosome 4"/>
</dbReference>
<dbReference type="PROSITE" id="PS01186">
    <property type="entry name" value="EGF_2"/>
    <property type="match status" value="1"/>
</dbReference>
<dbReference type="GO" id="GO:0005886">
    <property type="term" value="C:plasma membrane"/>
    <property type="evidence" value="ECO:0007669"/>
    <property type="project" value="TreeGrafter"/>
</dbReference>
<reference evidence="11" key="4">
    <citation type="submission" date="2025-08" db="UniProtKB">
        <authorList>
            <consortium name="Ensembl"/>
        </authorList>
    </citation>
    <scope>IDENTIFICATION</scope>
</reference>
<feature type="domain" description="Peptidase M12B" evidence="10">
    <location>
        <begin position="1"/>
        <end position="103"/>
    </location>
</feature>
<dbReference type="PROSITE" id="PS50215">
    <property type="entry name" value="ADAM_MEPRO"/>
    <property type="match status" value="1"/>
</dbReference>
<protein>
    <submittedName>
        <fullName evidence="11">Uncharacterized protein</fullName>
    </submittedName>
</protein>
<dbReference type="GO" id="GO:0007339">
    <property type="term" value="P:binding of sperm to zona pellucida"/>
    <property type="evidence" value="ECO:0007669"/>
    <property type="project" value="TreeGrafter"/>
</dbReference>
<organism evidence="11 12">
    <name type="scientific">Rhinolophus ferrumequinum</name>
    <name type="common">Greater horseshoe bat</name>
    <dbReference type="NCBI Taxonomy" id="59479"/>
    <lineage>
        <taxon>Eukaryota</taxon>
        <taxon>Metazoa</taxon>
        <taxon>Chordata</taxon>
        <taxon>Craniata</taxon>
        <taxon>Vertebrata</taxon>
        <taxon>Euteleostomi</taxon>
        <taxon>Mammalia</taxon>
        <taxon>Eutheria</taxon>
        <taxon>Laurasiatheria</taxon>
        <taxon>Chiroptera</taxon>
        <taxon>Yinpterochiroptera</taxon>
        <taxon>Rhinolophoidea</taxon>
        <taxon>Rhinolophidae</taxon>
        <taxon>Rhinolophinae</taxon>
        <taxon>Rhinolophus</taxon>
    </lineage>
</organism>
<dbReference type="GO" id="GO:0006508">
    <property type="term" value="P:proteolysis"/>
    <property type="evidence" value="ECO:0007669"/>
    <property type="project" value="InterPro"/>
</dbReference>
<dbReference type="SMART" id="SM00608">
    <property type="entry name" value="ACR"/>
    <property type="match status" value="1"/>
</dbReference>
<proteinExistence type="predicted"/>
<dbReference type="PROSITE" id="PS50026">
    <property type="entry name" value="EGF_3"/>
    <property type="match status" value="1"/>
</dbReference>
<dbReference type="PROSITE" id="PS50214">
    <property type="entry name" value="DISINTEGRIN_2"/>
    <property type="match status" value="1"/>
</dbReference>
<keyword evidence="5" id="KW-0472">Membrane</keyword>
<evidence type="ECO:0000259" key="8">
    <source>
        <dbReference type="PROSITE" id="PS50026"/>
    </source>
</evidence>